<dbReference type="STRING" id="27835.A0A0N4YWZ1"/>
<dbReference type="InterPro" id="IPR032922">
    <property type="entry name" value="SON"/>
</dbReference>
<evidence type="ECO:0000313" key="5">
    <source>
        <dbReference type="Proteomes" id="UP000271162"/>
    </source>
</evidence>
<dbReference type="AlphaFoldDB" id="A0A0N4YWZ1"/>
<dbReference type="Pfam" id="PF00035">
    <property type="entry name" value="dsrm"/>
    <property type="match status" value="1"/>
</dbReference>
<dbReference type="PROSITE" id="PS50174">
    <property type="entry name" value="G_PATCH"/>
    <property type="match status" value="1"/>
</dbReference>
<feature type="domain" description="G-patch" evidence="3">
    <location>
        <begin position="9"/>
        <end position="55"/>
    </location>
</feature>
<dbReference type="CDD" id="cd19870">
    <property type="entry name" value="DSRM_SON-like"/>
    <property type="match status" value="1"/>
</dbReference>
<reference evidence="6" key="1">
    <citation type="submission" date="2017-02" db="UniProtKB">
        <authorList>
            <consortium name="WormBaseParasite"/>
        </authorList>
    </citation>
    <scope>IDENTIFICATION</scope>
</reference>
<dbReference type="Gene3D" id="3.30.160.20">
    <property type="match status" value="1"/>
</dbReference>
<dbReference type="SMART" id="SM00443">
    <property type="entry name" value="G_patch"/>
    <property type="match status" value="1"/>
</dbReference>
<evidence type="ECO:0000313" key="6">
    <source>
        <dbReference type="WBParaSite" id="NBR_0002176301-mRNA-1"/>
    </source>
</evidence>
<dbReference type="Proteomes" id="UP000271162">
    <property type="component" value="Unassembled WGS sequence"/>
</dbReference>
<dbReference type="PROSITE" id="PS50137">
    <property type="entry name" value="DS_RBD"/>
    <property type="match status" value="1"/>
</dbReference>
<keyword evidence="1" id="KW-0694">RNA-binding</keyword>
<proteinExistence type="predicted"/>
<evidence type="ECO:0000256" key="1">
    <source>
        <dbReference type="PROSITE-ProRule" id="PRU00266"/>
    </source>
</evidence>
<evidence type="ECO:0000313" key="4">
    <source>
        <dbReference type="EMBL" id="VDL86041.1"/>
    </source>
</evidence>
<dbReference type="WBParaSite" id="NBR_0002176301-mRNA-1">
    <property type="protein sequence ID" value="NBR_0002176301-mRNA-1"/>
    <property type="gene ID" value="NBR_0002176301"/>
</dbReference>
<dbReference type="OMA" id="MFFLNRD"/>
<dbReference type="PANTHER" id="PTHR46528">
    <property type="entry name" value="PROTEIN SON"/>
    <property type="match status" value="1"/>
</dbReference>
<evidence type="ECO:0000259" key="2">
    <source>
        <dbReference type="PROSITE" id="PS50137"/>
    </source>
</evidence>
<evidence type="ECO:0000259" key="3">
    <source>
        <dbReference type="PROSITE" id="PS50174"/>
    </source>
</evidence>
<dbReference type="GO" id="GO:0051726">
    <property type="term" value="P:regulation of cell cycle"/>
    <property type="evidence" value="ECO:0007669"/>
    <property type="project" value="InterPro"/>
</dbReference>
<reference evidence="4 5" key="2">
    <citation type="submission" date="2018-11" db="EMBL/GenBank/DDBJ databases">
        <authorList>
            <consortium name="Pathogen Informatics"/>
        </authorList>
    </citation>
    <scope>NUCLEOTIDE SEQUENCE [LARGE SCALE GENOMIC DNA]</scope>
</reference>
<dbReference type="GO" id="GO:0003723">
    <property type="term" value="F:RNA binding"/>
    <property type="evidence" value="ECO:0007669"/>
    <property type="project" value="UniProtKB-UniRule"/>
</dbReference>
<dbReference type="EMBL" id="UYSL01026826">
    <property type="protein sequence ID" value="VDL86041.1"/>
    <property type="molecule type" value="Genomic_DNA"/>
</dbReference>
<keyword evidence="5" id="KW-1185">Reference proteome</keyword>
<sequence length="153" mass="16819">MFKNTRPTVGGVGMRLMQKMGWRPGEGLGPDGMGNLEPLLLDVKNDRKGLVSQDDIPVKGIPQLTTDGSAAKHPVSIVMELCAKRKWPPPVFNHEEKGPSNMREFRCTAIVNGKEYRSTTISRSKKDAKMLACQVVLQSLGLIPRDPTLPVVI</sequence>
<dbReference type="Pfam" id="PF01585">
    <property type="entry name" value="G-patch"/>
    <property type="match status" value="1"/>
</dbReference>
<feature type="domain" description="DRBM" evidence="2">
    <location>
        <begin position="73"/>
        <end position="142"/>
    </location>
</feature>
<dbReference type="SUPFAM" id="SSF54768">
    <property type="entry name" value="dsRNA-binding domain-like"/>
    <property type="match status" value="1"/>
</dbReference>
<protein>
    <submittedName>
        <fullName evidence="6">Protein SON (inferred by orthology to a human protein)</fullName>
    </submittedName>
</protein>
<dbReference type="PANTHER" id="PTHR46528:SF1">
    <property type="entry name" value="PROTEIN SON"/>
    <property type="match status" value="1"/>
</dbReference>
<organism evidence="6">
    <name type="scientific">Nippostrongylus brasiliensis</name>
    <name type="common">Rat hookworm</name>
    <dbReference type="NCBI Taxonomy" id="27835"/>
    <lineage>
        <taxon>Eukaryota</taxon>
        <taxon>Metazoa</taxon>
        <taxon>Ecdysozoa</taxon>
        <taxon>Nematoda</taxon>
        <taxon>Chromadorea</taxon>
        <taxon>Rhabditida</taxon>
        <taxon>Rhabditina</taxon>
        <taxon>Rhabditomorpha</taxon>
        <taxon>Strongyloidea</taxon>
        <taxon>Heligmosomidae</taxon>
        <taxon>Nippostrongylus</taxon>
    </lineage>
</organism>
<name>A0A0N4YWZ1_NIPBR</name>
<dbReference type="GO" id="GO:0048024">
    <property type="term" value="P:regulation of mRNA splicing, via spliceosome"/>
    <property type="evidence" value="ECO:0007669"/>
    <property type="project" value="TreeGrafter"/>
</dbReference>
<dbReference type="SMART" id="SM00358">
    <property type="entry name" value="DSRM"/>
    <property type="match status" value="1"/>
</dbReference>
<dbReference type="InterPro" id="IPR000467">
    <property type="entry name" value="G_patch_dom"/>
</dbReference>
<gene>
    <name evidence="4" type="ORF">NBR_LOCUS21764</name>
</gene>
<dbReference type="InterPro" id="IPR014720">
    <property type="entry name" value="dsRBD_dom"/>
</dbReference>
<accession>A0A0N4YWZ1</accession>